<dbReference type="PRINTS" id="PR00069">
    <property type="entry name" value="ALDKETRDTASE"/>
</dbReference>
<dbReference type="Pfam" id="PF00248">
    <property type="entry name" value="Aldo_ket_red"/>
    <property type="match status" value="1"/>
</dbReference>
<dbReference type="PANTHER" id="PTHR43364:SF4">
    <property type="entry name" value="NAD(P)-LINKED OXIDOREDUCTASE SUPERFAMILY PROTEIN"/>
    <property type="match status" value="1"/>
</dbReference>
<gene>
    <name evidence="3" type="ORF">R4146_02420</name>
</gene>
<keyword evidence="1" id="KW-0560">Oxidoreductase</keyword>
<evidence type="ECO:0000259" key="2">
    <source>
        <dbReference type="Pfam" id="PF00248"/>
    </source>
</evidence>
<evidence type="ECO:0000313" key="4">
    <source>
        <dbReference type="Proteomes" id="UP001370590"/>
    </source>
</evidence>
<dbReference type="PANTHER" id="PTHR43364">
    <property type="entry name" value="NADH-SPECIFIC METHYLGLYOXAL REDUCTASE-RELATED"/>
    <property type="match status" value="1"/>
</dbReference>
<dbReference type="InterPro" id="IPR036812">
    <property type="entry name" value="NAD(P)_OxRdtase_dom_sf"/>
</dbReference>
<evidence type="ECO:0000256" key="1">
    <source>
        <dbReference type="ARBA" id="ARBA00023002"/>
    </source>
</evidence>
<feature type="domain" description="NADP-dependent oxidoreductase" evidence="2">
    <location>
        <begin position="17"/>
        <end position="311"/>
    </location>
</feature>
<dbReference type="SUPFAM" id="SSF51430">
    <property type="entry name" value="NAD(P)-linked oxidoreductase"/>
    <property type="match status" value="1"/>
</dbReference>
<comment type="caution">
    <text evidence="3">The sequence shown here is derived from an EMBL/GenBank/DDBJ whole genome shotgun (WGS) entry which is preliminary data.</text>
</comment>
<dbReference type="Proteomes" id="UP001370590">
    <property type="component" value="Unassembled WGS sequence"/>
</dbReference>
<sequence length="317" mass="35054">MKEQNVQIGKSGVLSTPLGLGANAVGGTNLFPNLNDETGIEVVKSALDSGIKLIDTAFMYGLGHSEELVGKAIQGYDRGSFAIATKGAQEVVNGQIKLNNDPKFLKQAVYDSLKRLHTNYIDIFYIHFPDDHTPKNEAIKALNELKVEGVIKAIGVSNFSLDQLKEANQDDLVDIVEDRYNLVHREAETELFPYLKEHDISFVPYFPLASGLLTGKYDQTNDHFPENDSRSKNPDFQGDRFKKILAAIDQIKPLADQKQITLAQLVLAWYIKNPNISVVIPGAKQPEQVASNAKAMDVTLTDAEYDKIDQAFAAFKA</sequence>
<evidence type="ECO:0000313" key="3">
    <source>
        <dbReference type="EMBL" id="MEJ6400038.1"/>
    </source>
</evidence>
<dbReference type="RefSeq" id="WP_339959861.1">
    <property type="nucleotide sequence ID" value="NZ_JAWMWH010000001.1"/>
</dbReference>
<dbReference type="InterPro" id="IPR020471">
    <property type="entry name" value="AKR"/>
</dbReference>
<accession>A0ABU8SJG8</accession>
<organism evidence="3 4">
    <name type="scientific">Nicoliella lavandulae</name>
    <dbReference type="NCBI Taxonomy" id="3082954"/>
    <lineage>
        <taxon>Bacteria</taxon>
        <taxon>Bacillati</taxon>
        <taxon>Bacillota</taxon>
        <taxon>Bacilli</taxon>
        <taxon>Lactobacillales</taxon>
        <taxon>Lactobacillaceae</taxon>
        <taxon>Nicoliella</taxon>
    </lineage>
</organism>
<keyword evidence="4" id="KW-1185">Reference proteome</keyword>
<dbReference type="EMBL" id="JAWMWH010000001">
    <property type="protein sequence ID" value="MEJ6400038.1"/>
    <property type="molecule type" value="Genomic_DNA"/>
</dbReference>
<reference evidence="3 4" key="1">
    <citation type="submission" date="2023-10" db="EMBL/GenBank/DDBJ databases">
        <title>Nicoliella lavandulae sp. nov. isolated from Lavandula angustifolia flowers.</title>
        <authorList>
            <person name="Alcantara C."/>
            <person name="Zuniga M."/>
            <person name="Landete J.M."/>
            <person name="Monedero V."/>
        </authorList>
    </citation>
    <scope>NUCLEOTIDE SEQUENCE [LARGE SCALE GENOMIC DNA]</scope>
    <source>
        <strain evidence="3 4">Es01</strain>
    </source>
</reference>
<name>A0ABU8SJG8_9LACO</name>
<proteinExistence type="predicted"/>
<protein>
    <submittedName>
        <fullName evidence="3">Aldo/keto reductase</fullName>
    </submittedName>
</protein>
<dbReference type="InterPro" id="IPR050523">
    <property type="entry name" value="AKR_Detox_Biosynth"/>
</dbReference>
<dbReference type="Gene3D" id="3.20.20.100">
    <property type="entry name" value="NADP-dependent oxidoreductase domain"/>
    <property type="match status" value="1"/>
</dbReference>
<dbReference type="PROSITE" id="PS00062">
    <property type="entry name" value="ALDOKETO_REDUCTASE_2"/>
    <property type="match status" value="1"/>
</dbReference>
<dbReference type="InterPro" id="IPR018170">
    <property type="entry name" value="Aldo/ket_reductase_CS"/>
</dbReference>
<dbReference type="InterPro" id="IPR023210">
    <property type="entry name" value="NADP_OxRdtase_dom"/>
</dbReference>